<dbReference type="Proteomes" id="UP000250266">
    <property type="component" value="Unassembled WGS sequence"/>
</dbReference>
<dbReference type="OrthoDB" id="5391496at2759"/>
<name>A0A8E2E221_9PEZI</name>
<evidence type="ECO:0000313" key="2">
    <source>
        <dbReference type="Proteomes" id="UP000250266"/>
    </source>
</evidence>
<evidence type="ECO:0000313" key="1">
    <source>
        <dbReference type="EMBL" id="OCK75921.1"/>
    </source>
</evidence>
<organism evidence="1 2">
    <name type="scientific">Lepidopterella palustris CBS 459.81</name>
    <dbReference type="NCBI Taxonomy" id="1314670"/>
    <lineage>
        <taxon>Eukaryota</taxon>
        <taxon>Fungi</taxon>
        <taxon>Dikarya</taxon>
        <taxon>Ascomycota</taxon>
        <taxon>Pezizomycotina</taxon>
        <taxon>Dothideomycetes</taxon>
        <taxon>Pleosporomycetidae</taxon>
        <taxon>Mytilinidiales</taxon>
        <taxon>Argynnaceae</taxon>
        <taxon>Lepidopterella</taxon>
    </lineage>
</organism>
<protein>
    <submittedName>
        <fullName evidence="1">Uncharacterized protein</fullName>
    </submittedName>
</protein>
<accession>A0A8E2E221</accession>
<proteinExistence type="predicted"/>
<dbReference type="AlphaFoldDB" id="A0A8E2E221"/>
<gene>
    <name evidence="1" type="ORF">K432DRAFT_385817</name>
</gene>
<reference evidence="1 2" key="1">
    <citation type="journal article" date="2016" name="Nat. Commun.">
        <title>Ectomycorrhizal ecology is imprinted in the genome of the dominant symbiotic fungus Cenococcum geophilum.</title>
        <authorList>
            <consortium name="DOE Joint Genome Institute"/>
            <person name="Peter M."/>
            <person name="Kohler A."/>
            <person name="Ohm R.A."/>
            <person name="Kuo A."/>
            <person name="Krutzmann J."/>
            <person name="Morin E."/>
            <person name="Arend M."/>
            <person name="Barry K.W."/>
            <person name="Binder M."/>
            <person name="Choi C."/>
            <person name="Clum A."/>
            <person name="Copeland A."/>
            <person name="Grisel N."/>
            <person name="Haridas S."/>
            <person name="Kipfer T."/>
            <person name="LaButti K."/>
            <person name="Lindquist E."/>
            <person name="Lipzen A."/>
            <person name="Maire R."/>
            <person name="Meier B."/>
            <person name="Mihaltcheva S."/>
            <person name="Molinier V."/>
            <person name="Murat C."/>
            <person name="Poggeler S."/>
            <person name="Quandt C.A."/>
            <person name="Sperisen C."/>
            <person name="Tritt A."/>
            <person name="Tisserant E."/>
            <person name="Crous P.W."/>
            <person name="Henrissat B."/>
            <person name="Nehls U."/>
            <person name="Egli S."/>
            <person name="Spatafora J.W."/>
            <person name="Grigoriev I.V."/>
            <person name="Martin F.M."/>
        </authorList>
    </citation>
    <scope>NUCLEOTIDE SEQUENCE [LARGE SCALE GENOMIC DNA]</scope>
    <source>
        <strain evidence="1 2">CBS 459.81</strain>
    </source>
</reference>
<sequence>MPPPDSSMRSLAPIVLQPLNLLDLLNLLLSQKSLDAVTLLVCSTRTFFLHQLLASIQTQDGKTAIHLLTPIIHNLFASQRVLLAFCASLPNLLAYLSTYTGPTFGHTNIPNNYEHKGGAPRKVPMLVLLNPLRLHSPTPSFSAQGLSRTFAAAVEAARSAGAKLVVVECVGATFHFARESKLWVGSISELVSGDDVEMSLGDLPEGVGGENDKLDERVQDREEEDPWDQEVPILNVSARRFGGGDRERGWAGRTVKVRRVVERWFRFERVETTIP</sequence>
<keyword evidence="2" id="KW-1185">Reference proteome</keyword>
<dbReference type="EMBL" id="KV745260">
    <property type="protein sequence ID" value="OCK75921.1"/>
    <property type="molecule type" value="Genomic_DNA"/>
</dbReference>